<feature type="region of interest" description="Disordered" evidence="2">
    <location>
        <begin position="364"/>
        <end position="415"/>
    </location>
</feature>
<feature type="compositionally biased region" description="Polar residues" evidence="2">
    <location>
        <begin position="14"/>
        <end position="25"/>
    </location>
</feature>
<evidence type="ECO:0000256" key="1">
    <source>
        <dbReference type="SAM" id="Coils"/>
    </source>
</evidence>
<reference evidence="3 4" key="1">
    <citation type="submission" date="2024-04" db="EMBL/GenBank/DDBJ databases">
        <title>Phyllosticta paracitricarpa is synonymous to the EU quarantine fungus P. citricarpa based on phylogenomic analyses.</title>
        <authorList>
            <consortium name="Lawrence Berkeley National Laboratory"/>
            <person name="Van Ingen-Buijs V.A."/>
            <person name="Van Westerhoven A.C."/>
            <person name="Haridas S."/>
            <person name="Skiadas P."/>
            <person name="Martin F."/>
            <person name="Groenewald J.Z."/>
            <person name="Crous P.W."/>
            <person name="Seidl M.F."/>
        </authorList>
    </citation>
    <scope>NUCLEOTIDE SEQUENCE [LARGE SCALE GENOMIC DNA]</scope>
    <source>
        <strain evidence="3 4">CBS 122670</strain>
    </source>
</reference>
<feature type="compositionally biased region" description="Polar residues" evidence="2">
    <location>
        <begin position="245"/>
        <end position="257"/>
    </location>
</feature>
<dbReference type="Proteomes" id="UP001365128">
    <property type="component" value="Unassembled WGS sequence"/>
</dbReference>
<evidence type="ECO:0000313" key="3">
    <source>
        <dbReference type="EMBL" id="KAK7529759.1"/>
    </source>
</evidence>
<name>A0ABR1L4Y2_9PEZI</name>
<protein>
    <submittedName>
        <fullName evidence="3">Uncharacterized protein</fullName>
    </submittedName>
</protein>
<feature type="region of interest" description="Disordered" evidence="2">
    <location>
        <begin position="1"/>
        <end position="99"/>
    </location>
</feature>
<gene>
    <name evidence="3" type="ORF">IWX46DRAFT_645498</name>
</gene>
<accession>A0ABR1L4Y2</accession>
<organism evidence="3 4">
    <name type="scientific">Phyllosticta citricarpa</name>
    <dbReference type="NCBI Taxonomy" id="55181"/>
    <lineage>
        <taxon>Eukaryota</taxon>
        <taxon>Fungi</taxon>
        <taxon>Dikarya</taxon>
        <taxon>Ascomycota</taxon>
        <taxon>Pezizomycotina</taxon>
        <taxon>Dothideomycetes</taxon>
        <taxon>Dothideomycetes incertae sedis</taxon>
        <taxon>Botryosphaeriales</taxon>
        <taxon>Phyllostictaceae</taxon>
        <taxon>Phyllosticta</taxon>
    </lineage>
</organism>
<evidence type="ECO:0000256" key="2">
    <source>
        <dbReference type="SAM" id="MobiDB-lite"/>
    </source>
</evidence>
<feature type="coiled-coil region" evidence="1">
    <location>
        <begin position="133"/>
        <end position="160"/>
    </location>
</feature>
<feature type="compositionally biased region" description="Polar residues" evidence="2">
    <location>
        <begin position="68"/>
        <end position="86"/>
    </location>
</feature>
<comment type="caution">
    <text evidence="3">The sequence shown here is derived from an EMBL/GenBank/DDBJ whole genome shotgun (WGS) entry which is preliminary data.</text>
</comment>
<evidence type="ECO:0000313" key="4">
    <source>
        <dbReference type="Proteomes" id="UP001365128"/>
    </source>
</evidence>
<dbReference type="EMBL" id="JBBPDW010000067">
    <property type="protein sequence ID" value="KAK7529759.1"/>
    <property type="molecule type" value="Genomic_DNA"/>
</dbReference>
<keyword evidence="1" id="KW-0175">Coiled coil</keyword>
<sequence>MAAALSPDGAALTDTVSPPLASTNHQPKKSPPNAFQPTPNDALYMSLSSLPPPVFPMPTTVPVRESIPSASQLPSNASSRQASSMVRSPLTPPDHGMVNPIHTAASQLGLNSTSVEEWRSLLQDARGGFEKERQTWDQERRLYQREISMLRQQMEAKESELLVIKTKLKQTELAVEDPDGFHRQIVSPPSANGTGTAARVSPVKSPPAVDAPRSSMAAPADQPSVPSTGKVRFPTFDFTHHGTGEISSSAVTQQTGLNFEEDPPSPATTAANLSPAPESYRRHAGHTPGKPGTGPFSAFQTPGEKTPRPHQFVPPVDDQASIQTDGSEEGDLALQEPLFLPPNPERSEGSMMLGALQEKLASISENPDEARPAVLQGAPPSDTTASEIDAMEPPAALPSDVEEVPGTADHEVPGIKLKKKRSCNFGAPIGTMPRYRNQSDFDDY</sequence>
<feature type="region of interest" description="Disordered" evidence="2">
    <location>
        <begin position="179"/>
        <end position="329"/>
    </location>
</feature>
<proteinExistence type="predicted"/>
<keyword evidence="4" id="KW-1185">Reference proteome</keyword>